<comment type="caution">
    <text evidence="1">The sequence shown here is derived from an EMBL/GenBank/DDBJ whole genome shotgun (WGS) entry which is preliminary data.</text>
</comment>
<proteinExistence type="predicted"/>
<evidence type="ECO:0000313" key="2">
    <source>
        <dbReference type="Proteomes" id="UP000029641"/>
    </source>
</evidence>
<dbReference type="Proteomes" id="UP000029641">
    <property type="component" value="Unassembled WGS sequence"/>
</dbReference>
<dbReference type="eggNOG" id="COG0456">
    <property type="taxonomic scope" value="Bacteria"/>
</dbReference>
<name>A0A090VXW5_9FLAO</name>
<accession>A0A090VXW5</accession>
<evidence type="ECO:0000313" key="1">
    <source>
        <dbReference type="EMBL" id="GAL68094.1"/>
    </source>
</evidence>
<protein>
    <submittedName>
        <fullName evidence="1">Acetyltransferase</fullName>
    </submittedName>
</protein>
<reference evidence="1 2" key="1">
    <citation type="journal article" date="2014" name="Genome Announc.">
        <title>Draft Genome Sequence of Marine Flavobacterium Jejuia pallidilutea Strain 11shimoA1 and Pigmentation Mutants.</title>
        <authorList>
            <person name="Takatani N."/>
            <person name="Nakanishi M."/>
            <person name="Meirelles P."/>
            <person name="Mino S."/>
            <person name="Suda W."/>
            <person name="Oshima K."/>
            <person name="Hattori M."/>
            <person name="Ohkuma M."/>
            <person name="Hosokawa M."/>
            <person name="Miyashita K."/>
            <person name="Thompson F.L."/>
            <person name="Niwa A."/>
            <person name="Sawabe T."/>
            <person name="Sawabe T."/>
        </authorList>
    </citation>
    <scope>NUCLEOTIDE SEQUENCE [LARGE SCALE GENOMIC DNA]</scope>
    <source>
        <strain evidence="1 2">JCM 19301</strain>
    </source>
</reference>
<sequence length="122" mass="13913">MIEYDGVKFYNPEICPFGAFTDASKTEEALTAYSKLTDNFFLVSENGIPTVNTDTVALNRKIEGCQMVLNQLIEQEITETIVPLTSFHRDEIYNLIWLVMLGTTRKELLKWATISAFLKIIN</sequence>
<dbReference type="EMBL" id="BBNR01000016">
    <property type="protein sequence ID" value="GAL68094.1"/>
    <property type="molecule type" value="Genomic_DNA"/>
</dbReference>
<keyword evidence="1" id="KW-0808">Transferase</keyword>
<dbReference type="Gene3D" id="3.40.630.30">
    <property type="match status" value="1"/>
</dbReference>
<dbReference type="GO" id="GO:0016740">
    <property type="term" value="F:transferase activity"/>
    <property type="evidence" value="ECO:0007669"/>
    <property type="project" value="UniProtKB-KW"/>
</dbReference>
<dbReference type="AlphaFoldDB" id="A0A090VXW5"/>
<organism evidence="1 2">
    <name type="scientific">Jejuia pallidilutea</name>
    <dbReference type="NCBI Taxonomy" id="504487"/>
    <lineage>
        <taxon>Bacteria</taxon>
        <taxon>Pseudomonadati</taxon>
        <taxon>Bacteroidota</taxon>
        <taxon>Flavobacteriia</taxon>
        <taxon>Flavobacteriales</taxon>
        <taxon>Flavobacteriaceae</taxon>
        <taxon>Jejuia</taxon>
    </lineage>
</organism>
<gene>
    <name evidence="1" type="ORF">JCM19301_1191</name>
</gene>